<feature type="compositionally biased region" description="Polar residues" evidence="4">
    <location>
        <begin position="1462"/>
        <end position="1487"/>
    </location>
</feature>
<feature type="compositionally biased region" description="Polar residues" evidence="4">
    <location>
        <begin position="169"/>
        <end position="184"/>
    </location>
</feature>
<name>A0A4Q6IBU5_9RICK</name>
<gene>
    <name evidence="5" type="ORF">DRF75_02320</name>
</gene>
<evidence type="ECO:0000256" key="1">
    <source>
        <dbReference type="ARBA" id="ARBA00022737"/>
    </source>
</evidence>
<dbReference type="EMBL" id="QOHL01000008">
    <property type="protein sequence ID" value="RZB12768.1"/>
    <property type="molecule type" value="Genomic_DNA"/>
</dbReference>
<dbReference type="RefSeq" id="WP_129992589.1">
    <property type="nucleotide sequence ID" value="NZ_QOHL01000008.1"/>
</dbReference>
<dbReference type="Gene3D" id="1.25.40.20">
    <property type="entry name" value="Ankyrin repeat-containing domain"/>
    <property type="match status" value="5"/>
</dbReference>
<proteinExistence type="predicted"/>
<dbReference type="PRINTS" id="PR01415">
    <property type="entry name" value="ANKYRIN"/>
</dbReference>
<dbReference type="STRING" id="1242993.ehr_00829"/>
<evidence type="ECO:0000256" key="4">
    <source>
        <dbReference type="SAM" id="MobiDB-lite"/>
    </source>
</evidence>
<sequence length="1487" mass="158361">MADPKQGDSQGNQTNPDLQGGDIQNPNQQDQGQGQGQDQDQQGAVGGAAGGNTVPDRERVAAPDTEDLYTVILPKDKRGVPDVDLERKTPTPEPVVEEEELPPELPPRTYVQEEYDDVGVPEDDLSISSGSYQSTIVQSPTGMYDTVSGFETQAQGSYDDVGVPGGDTSIDSGSYQSTIVQSSGGEYDTIPGQGQGGDQSLPSSPLYESLGSRASLSITERQFLYGPYVLSNGEDVLEFENGTNWPGVRDAVLTDQQIDQELLVTSGPVRDIADKIITSKGKLSKNEVESIVKLLKDNVENIGEQINEPLYADIENVPVAGGRNVMTLLHVAYACNVDPEIIAAIEGVSDSQGNSGLDGYSVLDSEGNLPLHYAAHSASSELLKRCMDNTPDGLHDTANFDNHSPFHIVTQNPSCSVFDITQFTQRDLDCGIVDAAGRTPLHFAAANVKQDVLSLLAKHVADHNEFKGVITQRDNFGNNLAHYAVSNPNVSLAMVNSLKSAGVDLNEQNVNGLAPIHTAASTGRGGVVGTFVSCGVGINSVDANGNTALHFAVEHGGKSSLLTVLKQKGINASAKNNDGRTPMHVAAAGGKVDTLKVLSLSKAYVENLETVANSLVIADNEGVSPLHIACRCDNKAVFRTLRKAFETNYPLNVLGQSLTLDKNGGNTVDLSSFLNSDILGGPNSEFINSVQSADYMLSPLHDAVRCANNNILRDIVKTAAVSGRVHLASEHGYNSMHMAALFGDKETVKILAKNATPDDLNLSTSSTPTPLNLACLRGNNDVVRGLVSQPGININQSMGLSENTVLHYAVSSGDSALVKRILTRSDVDVNRANVLGQTALHLAVEGGNPQIVNYLLKSGADVNRLDDRGNSVLFSSVVSGGKESAVLDIVDKLISKGADINLDGDSSKILNQCVKCGYNKVLDRFIDLGAEVNQDSQIRPMVTATISGNSHAVKSLASVGGDVNEKVNDPSSMHNGNPLIMVAVANGDLKTIKALVSEGCNVGQAGQGGNTALHTVVTHQEQEFKQRAISKLTSRNSIKTNKDILTAKNDAGDTPLHAALVKSDTQTPDVQSAVNMLNVVHPRYVKDVLTSRNKKGETPLHACVGLDSSKDRKEFLSSAMSKASGSLGPVLSAQNINFRTPLHEAIQVSDYASAEIMMRDLSRSELTGLSRLTDVRRNTILHLGIQSCNQDLAKYIIKGLDKSQLHDVVKLKNRDGDTPLHDAIKNGDCRAAELILKNCSRKHLGDVIKAQDSLGNTVLHSMCEQVLVNPELKPKFESLLKLAVKRLGSQDASEIINTRNGNGDTVAHCALTGDLKGAKLLIKKCSSETFMNPNNGGQSLSDCIPPDSKYRKGGIFSKPLVQKLMKVEAKLEADQAAELSSISSGSSVESVSAIDTVSQVSLSTSMVSFQEQAQEATRSPSLTPGSSTERLSDSSMQDFDQQMQILESEIQDIVSGIPPVSQAATGQTVSPSSGKAASTQQQQEMQR</sequence>
<keyword evidence="6" id="KW-1185">Reference proteome</keyword>
<feature type="repeat" description="ANK" evidence="3">
    <location>
        <begin position="835"/>
        <end position="867"/>
    </location>
</feature>
<evidence type="ECO:0000313" key="6">
    <source>
        <dbReference type="Proteomes" id="UP000293377"/>
    </source>
</evidence>
<feature type="compositionally biased region" description="Polar residues" evidence="4">
    <location>
        <begin position="1411"/>
        <end position="1429"/>
    </location>
</feature>
<evidence type="ECO:0000256" key="2">
    <source>
        <dbReference type="ARBA" id="ARBA00023043"/>
    </source>
</evidence>
<protein>
    <submittedName>
        <fullName evidence="5">Uncharacterized protein</fullName>
    </submittedName>
</protein>
<feature type="region of interest" description="Disordered" evidence="4">
    <location>
        <begin position="1"/>
        <end position="109"/>
    </location>
</feature>
<dbReference type="PANTHER" id="PTHR24198">
    <property type="entry name" value="ANKYRIN REPEAT AND PROTEIN KINASE DOMAIN-CONTAINING PROTEIN"/>
    <property type="match status" value="1"/>
</dbReference>
<accession>A0A4Q6IBU5</accession>
<dbReference type="InterPro" id="IPR002110">
    <property type="entry name" value="Ankyrin_rpt"/>
</dbReference>
<feature type="repeat" description="ANK" evidence="3">
    <location>
        <begin position="1215"/>
        <end position="1247"/>
    </location>
</feature>
<evidence type="ECO:0000313" key="5">
    <source>
        <dbReference type="EMBL" id="RZB12768.1"/>
    </source>
</evidence>
<dbReference type="InterPro" id="IPR036770">
    <property type="entry name" value="Ankyrin_rpt-contain_sf"/>
</dbReference>
<organism evidence="5 6">
    <name type="scientific">Ehrlichia minasensis</name>
    <dbReference type="NCBI Taxonomy" id="1242993"/>
    <lineage>
        <taxon>Bacteria</taxon>
        <taxon>Pseudomonadati</taxon>
        <taxon>Pseudomonadota</taxon>
        <taxon>Alphaproteobacteria</taxon>
        <taxon>Rickettsiales</taxon>
        <taxon>Anaplasmataceae</taxon>
        <taxon>Ehrlichia</taxon>
    </lineage>
</organism>
<feature type="compositionally biased region" description="Low complexity" evidence="4">
    <location>
        <begin position="1433"/>
        <end position="1444"/>
    </location>
</feature>
<feature type="compositionally biased region" description="Polar residues" evidence="4">
    <location>
        <begin position="7"/>
        <end position="17"/>
    </location>
</feature>
<feature type="region of interest" description="Disordered" evidence="4">
    <location>
        <begin position="1411"/>
        <end position="1487"/>
    </location>
</feature>
<feature type="compositionally biased region" description="Low complexity" evidence="4">
    <location>
        <begin position="19"/>
        <end position="43"/>
    </location>
</feature>
<feature type="repeat" description="ANK" evidence="3">
    <location>
        <begin position="801"/>
        <end position="834"/>
    </location>
</feature>
<dbReference type="PROSITE" id="PS50088">
    <property type="entry name" value="ANK_REPEAT"/>
    <property type="match status" value="7"/>
</dbReference>
<keyword evidence="1" id="KW-0677">Repeat</keyword>
<reference evidence="5 6" key="1">
    <citation type="submission" date="2018-06" db="EMBL/GenBank/DDBJ databases">
        <title>Complete Genome Sequence of Ehrlichia minasensis Isolated From Cattle.</title>
        <authorList>
            <person name="Aguiar D.M."/>
            <person name="Araujo J.P.A.Jr."/>
            <person name="Nakazato L."/>
            <person name="Bard E."/>
            <person name="Cabezas-Cruz A."/>
        </authorList>
    </citation>
    <scope>NUCLEOTIDE SEQUENCE [LARGE SCALE GENOMIC DNA]</scope>
    <source>
        <strain evidence="5 6">B11</strain>
    </source>
</reference>
<feature type="repeat" description="ANK" evidence="3">
    <location>
        <begin position="578"/>
        <end position="610"/>
    </location>
</feature>
<feature type="repeat" description="ANK" evidence="3">
    <location>
        <begin position="436"/>
        <end position="468"/>
    </location>
</feature>
<keyword evidence="2 3" id="KW-0040">ANK repeat</keyword>
<feature type="compositionally biased region" description="Basic and acidic residues" evidence="4">
    <location>
        <begin position="74"/>
        <end position="90"/>
    </location>
</feature>
<dbReference type="SUPFAM" id="SSF48403">
    <property type="entry name" value="Ankyrin repeat"/>
    <property type="match status" value="3"/>
</dbReference>
<dbReference type="PANTHER" id="PTHR24198:SF165">
    <property type="entry name" value="ANKYRIN REPEAT-CONTAINING PROTEIN-RELATED"/>
    <property type="match status" value="1"/>
</dbReference>
<dbReference type="Proteomes" id="UP000293377">
    <property type="component" value="Unassembled WGS sequence"/>
</dbReference>
<comment type="caution">
    <text evidence="5">The sequence shown here is derived from an EMBL/GenBank/DDBJ whole genome shotgun (WGS) entry which is preliminary data.</text>
</comment>
<dbReference type="Pfam" id="PF12796">
    <property type="entry name" value="Ank_2"/>
    <property type="match status" value="4"/>
</dbReference>
<dbReference type="SMART" id="SM00248">
    <property type="entry name" value="ANK"/>
    <property type="match status" value="21"/>
</dbReference>
<feature type="repeat" description="ANK" evidence="3">
    <location>
        <begin position="511"/>
        <end position="543"/>
    </location>
</feature>
<feature type="region of interest" description="Disordered" evidence="4">
    <location>
        <begin position="155"/>
        <end position="206"/>
    </location>
</feature>
<feature type="repeat" description="ANK" evidence="3">
    <location>
        <begin position="544"/>
        <end position="577"/>
    </location>
</feature>
<dbReference type="PROSITE" id="PS50297">
    <property type="entry name" value="ANK_REP_REGION"/>
    <property type="match status" value="5"/>
</dbReference>
<evidence type="ECO:0000256" key="3">
    <source>
        <dbReference type="PROSITE-ProRule" id="PRU00023"/>
    </source>
</evidence>